<keyword evidence="2" id="KW-0479">Metal-binding</keyword>
<evidence type="ECO:0000256" key="2">
    <source>
        <dbReference type="ARBA" id="ARBA00022723"/>
    </source>
</evidence>
<evidence type="ECO:0000256" key="4">
    <source>
        <dbReference type="ARBA" id="ARBA00022833"/>
    </source>
</evidence>
<dbReference type="GO" id="GO:0000978">
    <property type="term" value="F:RNA polymerase II cis-regulatory region sequence-specific DNA binding"/>
    <property type="evidence" value="ECO:0007669"/>
    <property type="project" value="TreeGrafter"/>
</dbReference>
<evidence type="ECO:0000256" key="8">
    <source>
        <dbReference type="ARBA" id="ARBA00023242"/>
    </source>
</evidence>
<dbReference type="SUPFAM" id="SSF57716">
    <property type="entry name" value="Glucocorticoid receptor-like (DNA-binding domain)"/>
    <property type="match status" value="1"/>
</dbReference>
<dbReference type="FunFam" id="3.30.50.10:FF:000032">
    <property type="entry name" value="Transcription factor GATA-3"/>
    <property type="match status" value="1"/>
</dbReference>
<accession>A0A6V7UL71</accession>
<sequence length="440" mass="48840">MGTPSLCYGDSTSLNIPISANTDHSFISQNNSAYINPLTAYGSPEQSTAFYYPVDSLGWCNNEWSSVTVPPLMVEPQLFVSQQDDGSSVSSSQLIPIQYPPDMSMVLVGNSNSSGLLLQQQLTDHECASCGRLFDHLGKDAFGYSICDNCAQPAALLHAQQQQSCPYIMDLGPCPSASFITTSGEALLHNSIQQNIGGMMQPPQPLQQQQFCSSEFLLPQPQQHQQPIATQLSPLNSGNFPTLPKVRGRKPNSGKRNVLKGGPTKTLPKPEKMDDISVMDESSSDSSALNCPPPMPTQKRQNLICSNCNTTITTLWRRNHNGEPVCNACGLYYKLHHIARPLTMKKETVQTRKRKPRNGTMSKREKKAQQVANLFEQTQQQLNEFNFNDIKFKQEQQQHYYPSYYVNTTIGEMNIEKQIKQEGGGVPTSIKVVSLEEENN</sequence>
<dbReference type="Pfam" id="PF00320">
    <property type="entry name" value="GATA"/>
    <property type="match status" value="1"/>
</dbReference>
<dbReference type="Gene3D" id="3.30.50.10">
    <property type="entry name" value="Erythroid Transcription Factor GATA-1, subunit A"/>
    <property type="match status" value="1"/>
</dbReference>
<evidence type="ECO:0000256" key="9">
    <source>
        <dbReference type="PROSITE-ProRule" id="PRU00094"/>
    </source>
</evidence>
<dbReference type="PROSITE" id="PS00344">
    <property type="entry name" value="GATA_ZN_FINGER_1"/>
    <property type="match status" value="1"/>
</dbReference>
<dbReference type="Proteomes" id="UP000580250">
    <property type="component" value="Unassembled WGS sequence"/>
</dbReference>
<dbReference type="InterPro" id="IPR000679">
    <property type="entry name" value="Znf_GATA"/>
</dbReference>
<evidence type="ECO:0000256" key="5">
    <source>
        <dbReference type="ARBA" id="ARBA00023015"/>
    </source>
</evidence>
<evidence type="ECO:0000259" key="11">
    <source>
        <dbReference type="PROSITE" id="PS50114"/>
    </source>
</evidence>
<dbReference type="InterPro" id="IPR039355">
    <property type="entry name" value="Transcription_factor_GATA"/>
</dbReference>
<keyword evidence="6" id="KW-0238">DNA-binding</keyword>
<keyword evidence="8" id="KW-0539">Nucleus</keyword>
<name>A0A6V7UL71_MELEN</name>
<dbReference type="AlphaFoldDB" id="A0A6V7UL71"/>
<dbReference type="GO" id="GO:0045165">
    <property type="term" value="P:cell fate commitment"/>
    <property type="evidence" value="ECO:0007669"/>
    <property type="project" value="TreeGrafter"/>
</dbReference>
<evidence type="ECO:0000256" key="1">
    <source>
        <dbReference type="ARBA" id="ARBA00004123"/>
    </source>
</evidence>
<reference evidence="12 13" key="1">
    <citation type="submission" date="2020-08" db="EMBL/GenBank/DDBJ databases">
        <authorList>
            <person name="Koutsovoulos G."/>
            <person name="Danchin GJ E."/>
        </authorList>
    </citation>
    <scope>NUCLEOTIDE SEQUENCE [LARGE SCALE GENOMIC DNA]</scope>
</reference>
<dbReference type="PRINTS" id="PR00619">
    <property type="entry name" value="GATAZNFINGER"/>
</dbReference>
<dbReference type="InterPro" id="IPR013088">
    <property type="entry name" value="Znf_NHR/GATA"/>
</dbReference>
<dbReference type="GO" id="GO:0045944">
    <property type="term" value="P:positive regulation of transcription by RNA polymerase II"/>
    <property type="evidence" value="ECO:0007669"/>
    <property type="project" value="TreeGrafter"/>
</dbReference>
<proteinExistence type="predicted"/>
<evidence type="ECO:0000256" key="3">
    <source>
        <dbReference type="ARBA" id="ARBA00022771"/>
    </source>
</evidence>
<keyword evidence="5" id="KW-0805">Transcription regulation</keyword>
<keyword evidence="3 9" id="KW-0863">Zinc-finger</keyword>
<feature type="domain" description="GATA-type" evidence="11">
    <location>
        <begin position="299"/>
        <end position="352"/>
    </location>
</feature>
<dbReference type="GO" id="GO:0000981">
    <property type="term" value="F:DNA-binding transcription factor activity, RNA polymerase II-specific"/>
    <property type="evidence" value="ECO:0007669"/>
    <property type="project" value="TreeGrafter"/>
</dbReference>
<dbReference type="GO" id="GO:0005634">
    <property type="term" value="C:nucleus"/>
    <property type="evidence" value="ECO:0007669"/>
    <property type="project" value="UniProtKB-SubCell"/>
</dbReference>
<evidence type="ECO:0000313" key="13">
    <source>
        <dbReference type="Proteomes" id="UP000580250"/>
    </source>
</evidence>
<dbReference type="GO" id="GO:0008270">
    <property type="term" value="F:zinc ion binding"/>
    <property type="evidence" value="ECO:0007669"/>
    <property type="project" value="UniProtKB-KW"/>
</dbReference>
<evidence type="ECO:0000256" key="7">
    <source>
        <dbReference type="ARBA" id="ARBA00023163"/>
    </source>
</evidence>
<organism evidence="12 13">
    <name type="scientific">Meloidogyne enterolobii</name>
    <name type="common">Root-knot nematode worm</name>
    <name type="synonym">Meloidogyne mayaguensis</name>
    <dbReference type="NCBI Taxonomy" id="390850"/>
    <lineage>
        <taxon>Eukaryota</taxon>
        <taxon>Metazoa</taxon>
        <taxon>Ecdysozoa</taxon>
        <taxon>Nematoda</taxon>
        <taxon>Chromadorea</taxon>
        <taxon>Rhabditida</taxon>
        <taxon>Tylenchina</taxon>
        <taxon>Tylenchomorpha</taxon>
        <taxon>Tylenchoidea</taxon>
        <taxon>Meloidogynidae</taxon>
        <taxon>Meloidogyninae</taxon>
        <taxon>Meloidogyne</taxon>
    </lineage>
</organism>
<comment type="subcellular location">
    <subcellularLocation>
        <location evidence="1">Nucleus</location>
    </subcellularLocation>
</comment>
<evidence type="ECO:0000256" key="10">
    <source>
        <dbReference type="SAM" id="MobiDB-lite"/>
    </source>
</evidence>
<dbReference type="GO" id="GO:0000122">
    <property type="term" value="P:negative regulation of transcription by RNA polymerase II"/>
    <property type="evidence" value="ECO:0007669"/>
    <property type="project" value="TreeGrafter"/>
</dbReference>
<dbReference type="PANTHER" id="PTHR10071:SF281">
    <property type="entry name" value="BOX A-BINDING FACTOR-RELATED"/>
    <property type="match status" value="1"/>
</dbReference>
<feature type="region of interest" description="Disordered" evidence="10">
    <location>
        <begin position="241"/>
        <end position="273"/>
    </location>
</feature>
<dbReference type="OrthoDB" id="515401at2759"/>
<dbReference type="EMBL" id="CAJEWN010000080">
    <property type="protein sequence ID" value="CAD2160531.1"/>
    <property type="molecule type" value="Genomic_DNA"/>
</dbReference>
<dbReference type="PANTHER" id="PTHR10071">
    <property type="entry name" value="TRANSCRIPTION FACTOR GATA FAMILY MEMBER"/>
    <property type="match status" value="1"/>
</dbReference>
<gene>
    <name evidence="12" type="ORF">MENT_LOCUS14309</name>
</gene>
<feature type="region of interest" description="Disordered" evidence="10">
    <location>
        <begin position="347"/>
        <end position="366"/>
    </location>
</feature>
<comment type="caution">
    <text evidence="12">The sequence shown here is derived from an EMBL/GenBank/DDBJ whole genome shotgun (WGS) entry which is preliminary data.</text>
</comment>
<keyword evidence="4" id="KW-0862">Zinc</keyword>
<dbReference type="CDD" id="cd00202">
    <property type="entry name" value="ZnF_GATA"/>
    <property type="match status" value="1"/>
</dbReference>
<evidence type="ECO:0000256" key="6">
    <source>
        <dbReference type="ARBA" id="ARBA00023125"/>
    </source>
</evidence>
<evidence type="ECO:0000313" key="12">
    <source>
        <dbReference type="EMBL" id="CAD2160531.1"/>
    </source>
</evidence>
<dbReference type="SMART" id="SM00401">
    <property type="entry name" value="ZnF_GATA"/>
    <property type="match status" value="1"/>
</dbReference>
<dbReference type="GO" id="GO:0009888">
    <property type="term" value="P:tissue development"/>
    <property type="evidence" value="ECO:0007669"/>
    <property type="project" value="UniProtKB-ARBA"/>
</dbReference>
<protein>
    <recommendedName>
        <fullName evidence="11">GATA-type domain-containing protein</fullName>
    </recommendedName>
</protein>
<keyword evidence="7" id="KW-0804">Transcription</keyword>
<dbReference type="PROSITE" id="PS50114">
    <property type="entry name" value="GATA_ZN_FINGER_2"/>
    <property type="match status" value="1"/>
</dbReference>